<gene>
    <name evidence="6" type="ORF">HQ603_11665</name>
</gene>
<dbReference type="PANTHER" id="PTHR45527">
    <property type="entry name" value="NONRIBOSOMAL PEPTIDE SYNTHETASE"/>
    <property type="match status" value="1"/>
</dbReference>
<dbReference type="PROSITE" id="PS00455">
    <property type="entry name" value="AMP_BINDING"/>
    <property type="match status" value="1"/>
</dbReference>
<dbReference type="InterPro" id="IPR029058">
    <property type="entry name" value="AB_hydrolase_fold"/>
</dbReference>
<dbReference type="EMBL" id="JABUBU010000009">
    <property type="protein sequence ID" value="MBY6367414.1"/>
    <property type="molecule type" value="Genomic_DNA"/>
</dbReference>
<name>A0ABS7P4R3_9NOCA</name>
<comment type="caution">
    <text evidence="6">The sequence shown here is derived from an EMBL/GenBank/DDBJ whole genome shotgun (WGS) entry which is preliminary data.</text>
</comment>
<dbReference type="PROSITE" id="PS00012">
    <property type="entry name" value="PHOSPHOPANTETHEINE"/>
    <property type="match status" value="1"/>
</dbReference>
<keyword evidence="4" id="KW-1133">Transmembrane helix</keyword>
<dbReference type="InterPro" id="IPR042099">
    <property type="entry name" value="ANL_N_sf"/>
</dbReference>
<dbReference type="InterPro" id="IPR036736">
    <property type="entry name" value="ACP-like_sf"/>
</dbReference>
<evidence type="ECO:0000256" key="3">
    <source>
        <dbReference type="ARBA" id="ARBA00022553"/>
    </source>
</evidence>
<dbReference type="Pfam" id="PF13193">
    <property type="entry name" value="AMP-binding_C"/>
    <property type="match status" value="1"/>
</dbReference>
<feature type="domain" description="Carrier" evidence="5">
    <location>
        <begin position="526"/>
        <end position="604"/>
    </location>
</feature>
<dbReference type="Gene3D" id="3.40.50.12780">
    <property type="entry name" value="N-terminal domain of ligase-like"/>
    <property type="match status" value="1"/>
</dbReference>
<accession>A0ABS7P4R3</accession>
<evidence type="ECO:0000259" key="5">
    <source>
        <dbReference type="PROSITE" id="PS50075"/>
    </source>
</evidence>
<dbReference type="SUPFAM" id="SSF56801">
    <property type="entry name" value="Acetyl-CoA synthetase-like"/>
    <property type="match status" value="1"/>
</dbReference>
<evidence type="ECO:0000313" key="6">
    <source>
        <dbReference type="EMBL" id="MBY6367414.1"/>
    </source>
</evidence>
<dbReference type="InterPro" id="IPR025110">
    <property type="entry name" value="AMP-bd_C"/>
</dbReference>
<dbReference type="InterPro" id="IPR020845">
    <property type="entry name" value="AMP-binding_CS"/>
</dbReference>
<keyword evidence="4" id="KW-0812">Transmembrane</keyword>
<dbReference type="PROSITE" id="PS50075">
    <property type="entry name" value="CARRIER"/>
    <property type="match status" value="1"/>
</dbReference>
<organism evidence="6 7">
    <name type="scientific">Rhodococcoides corynebacterioides</name>
    <dbReference type="NCBI Taxonomy" id="53972"/>
    <lineage>
        <taxon>Bacteria</taxon>
        <taxon>Bacillati</taxon>
        <taxon>Actinomycetota</taxon>
        <taxon>Actinomycetes</taxon>
        <taxon>Mycobacteriales</taxon>
        <taxon>Nocardiaceae</taxon>
        <taxon>Rhodococcoides</taxon>
    </lineage>
</organism>
<keyword evidence="6" id="KW-0378">Hydrolase</keyword>
<dbReference type="Pfam" id="PF00550">
    <property type="entry name" value="PP-binding"/>
    <property type="match status" value="1"/>
</dbReference>
<dbReference type="InterPro" id="IPR009081">
    <property type="entry name" value="PP-bd_ACP"/>
</dbReference>
<dbReference type="Proteomes" id="UP000825228">
    <property type="component" value="Unassembled WGS sequence"/>
</dbReference>
<evidence type="ECO:0000313" key="7">
    <source>
        <dbReference type="Proteomes" id="UP000825228"/>
    </source>
</evidence>
<dbReference type="SUPFAM" id="SSF53474">
    <property type="entry name" value="alpha/beta-Hydrolases"/>
    <property type="match status" value="1"/>
</dbReference>
<evidence type="ECO:0000256" key="2">
    <source>
        <dbReference type="ARBA" id="ARBA00022450"/>
    </source>
</evidence>
<dbReference type="RefSeq" id="WP_222684701.1">
    <property type="nucleotide sequence ID" value="NZ_JABUBT010000010.1"/>
</dbReference>
<dbReference type="GO" id="GO:0016787">
    <property type="term" value="F:hydrolase activity"/>
    <property type="evidence" value="ECO:0007669"/>
    <property type="project" value="UniProtKB-KW"/>
</dbReference>
<keyword evidence="2" id="KW-0596">Phosphopantetheine</keyword>
<dbReference type="InterPro" id="IPR045851">
    <property type="entry name" value="AMP-bd_C_sf"/>
</dbReference>
<dbReference type="Gene3D" id="1.10.1200.10">
    <property type="entry name" value="ACP-like"/>
    <property type="match status" value="1"/>
</dbReference>
<proteinExistence type="predicted"/>
<keyword evidence="7" id="KW-1185">Reference proteome</keyword>
<dbReference type="Pfam" id="PF00501">
    <property type="entry name" value="AMP-binding"/>
    <property type="match status" value="2"/>
</dbReference>
<dbReference type="InterPro" id="IPR001031">
    <property type="entry name" value="Thioesterase"/>
</dbReference>
<dbReference type="InterPro" id="IPR000873">
    <property type="entry name" value="AMP-dep_synth/lig_dom"/>
</dbReference>
<reference evidence="6 7" key="1">
    <citation type="submission" date="2020-06" db="EMBL/GenBank/DDBJ databases">
        <title>Taxonomy, biology and ecology of Rhodococcus bacteria occurring in California pistachio and other woody hosts as revealed by genome sequence analyses.</title>
        <authorList>
            <person name="Gai Y."/>
            <person name="Riely B."/>
        </authorList>
    </citation>
    <scope>NUCLEOTIDE SEQUENCE [LARGE SCALE GENOMIC DNA]</scope>
    <source>
        <strain evidence="6 7">BP-281</strain>
    </source>
</reference>
<dbReference type="Gene3D" id="3.40.50.1820">
    <property type="entry name" value="alpha/beta hydrolase"/>
    <property type="match status" value="1"/>
</dbReference>
<keyword evidence="4" id="KW-0472">Membrane</keyword>
<comment type="cofactor">
    <cofactor evidence="1">
        <name>pantetheine 4'-phosphate</name>
        <dbReference type="ChEBI" id="CHEBI:47942"/>
    </cofactor>
</comment>
<dbReference type="Gene3D" id="3.30.300.30">
    <property type="match status" value="1"/>
</dbReference>
<evidence type="ECO:0000256" key="1">
    <source>
        <dbReference type="ARBA" id="ARBA00001957"/>
    </source>
</evidence>
<evidence type="ECO:0000256" key="4">
    <source>
        <dbReference type="SAM" id="Phobius"/>
    </source>
</evidence>
<protein>
    <submittedName>
        <fullName evidence="6">Alpha/beta fold hydrolase</fullName>
    </submittedName>
</protein>
<sequence>MSLDNVRVVSHVEPRRRISATISAPMSATPAPDDATTDPAVFARIARVARRDPAAVAITTPGRSITYGELTAAARRGAAGLTAAHGVGGAESVPIATVAESTVETLIAACGVLASGHPLVLLDDRLPPAKRAAVVRSAGAVVVRSDEIEGATEGPVVGRVERGQAAMLCFTSGSTGDPKGVVLDHGGVASKADDLRAAVELTPADVVGCLLPVSFGAGITAVLAGLLAGATVAVVDPRVSDPDRLGAWLREVGATTLHASVALVRSLSAGADPDGDDASTRPDGVRTVVTYGEPLLGVDVDRCRRALAPAAEMLNWYAVTECGVVAYARLAPTDPVPEGRVLAGRAVPGRWLDIVDEVGRSVPTGDPGEVIVRGGRPAVGYLGRDSERFGVDAEGVPFFRTGDRGRVGDDGELHLLGRLDDAVKIRGYLVEPGEVAAAVSTVDGVADVVVVSTQVDDRTELVAYVACASGRDAEQVVRAVRTAAGDRLPPWMHPRFVVPLDRIPRTSRGKVDRAALPAPAVASSSPRTRTSSSLTVVATAELVGTSLGVGVDLDDDLVAAGADSLSFVRMATMVRERFHVELDPARVAAEPTIRAIADLIDETTRAGSRSRRGTGVLVPLRETGSGVPLVVVTGAGAPAVSLIPLVRRLDPDRPVYGVQAHGLESRGRPDRTVRAAAQRYVDRLREVRAAGPYALAGHSMGGIVALEMASLLRDAGEDVVDVIVIDSRLTTTLLDGVGAAEAVDRNADATAAGVDPDAVYEKLRLSLPALLRIRLQMMVAGYVTFAPITQWMLFYNKGLRMLARHTPRPWAGSMTLLRTAGNEQDARVWSRVVTGRIRVADVPGSHTDLLRDPHVESVANEIERALAGAPVTDVTVPAR</sequence>
<dbReference type="Pfam" id="PF00975">
    <property type="entry name" value="Thioesterase"/>
    <property type="match status" value="1"/>
</dbReference>
<keyword evidence="3" id="KW-0597">Phosphoprotein</keyword>
<dbReference type="PANTHER" id="PTHR45527:SF1">
    <property type="entry name" value="FATTY ACID SYNTHASE"/>
    <property type="match status" value="1"/>
</dbReference>
<feature type="transmembrane region" description="Helical" evidence="4">
    <location>
        <begin position="775"/>
        <end position="795"/>
    </location>
</feature>
<dbReference type="InterPro" id="IPR006162">
    <property type="entry name" value="Ppantetheine_attach_site"/>
</dbReference>
<dbReference type="SUPFAM" id="SSF47336">
    <property type="entry name" value="ACP-like"/>
    <property type="match status" value="1"/>
</dbReference>